<dbReference type="GeneID" id="299131"/>
<sequence length="324" mass="36402">MMGFEFWMLALCALLLLVLGLLSFLWLDSDLTLLRAAWMGQCPEQALADKVVWITGASSGIGEELAFQLSKLGVCLVLSARRGQELERVKRRCLENGNLKEKDILVLPLDLADTSSHDIATKTVLQEFGRIDILVNNGGVAHASLVENTNMDIFKVLIEVNYLGTVSLTKCVLPHMMERNQGKIVVMKSLVGIVPRPLCSGYAASKLALRGFFDVLRTELFDYPGITLSMICPGPVHSNIFQNAFTGDFTETRLPKIPLFKMETSRCVQLILVSLANDLEDIWIANQPVLLRAYVWQYVPFRDWILQGRYGKYISKVLGITWYR</sequence>
<accession>Q6I7R1</accession>
<evidence type="ECO:0000313" key="3">
    <source>
        <dbReference type="EMBL" id="AAI04714.1"/>
    </source>
</evidence>
<dbReference type="KEGG" id="rno:299131"/>
<dbReference type="InterPro" id="IPR053011">
    <property type="entry name" value="SDR_family_member_7"/>
</dbReference>
<dbReference type="SMR" id="Q6I7R1"/>
<evidence type="ECO:0000256" key="1">
    <source>
        <dbReference type="ARBA" id="ARBA00023002"/>
    </source>
</evidence>
<dbReference type="InterPro" id="IPR020904">
    <property type="entry name" value="Sc_DH/Rdtase_CS"/>
</dbReference>
<dbReference type="GeneTree" id="ENSGT00940000155226"/>
<reference evidence="5" key="4">
    <citation type="submission" date="2025-05" db="UniProtKB">
        <authorList>
            <consortium name="Ensembl"/>
        </authorList>
    </citation>
    <scope>IDENTIFICATION</scope>
    <source>
        <strain evidence="5">Brown Norway</strain>
    </source>
</reference>
<evidence type="ECO:0000256" key="2">
    <source>
        <dbReference type="RuleBase" id="RU000363"/>
    </source>
</evidence>
<dbReference type="STRING" id="10116.ENSRNOP00000036519"/>
<dbReference type="GO" id="GO:0016491">
    <property type="term" value="F:oxidoreductase activity"/>
    <property type="evidence" value="ECO:0007669"/>
    <property type="project" value="UniProtKB-KW"/>
</dbReference>
<dbReference type="OrthoDB" id="1933717at2759"/>
<evidence type="ECO:0000313" key="4">
    <source>
        <dbReference type="EMBL" id="BAD23896.1"/>
    </source>
</evidence>
<dbReference type="ExpressionAtlas" id="Q6I7R1">
    <property type="expression patterns" value="baseline and differential"/>
</dbReference>
<reference evidence="3" key="1">
    <citation type="journal article" date="2004" name="Genome Res.">
        <title>The status, quality, and expansion of the NIH full-length cDNA project: the Mammalian Gene Collection (MGC).</title>
        <authorList>
            <consortium name="The MGC Project Team"/>
            <person name="Gerhard D.S."/>
            <person name="Wagner L."/>
            <person name="Feingold E.A."/>
            <person name="Shenmen C.M."/>
            <person name="Grouse L.H."/>
            <person name="Schuler G."/>
            <person name="Klein S.L."/>
            <person name="Old S."/>
            <person name="Rasooly R."/>
            <person name="Good P."/>
            <person name="Guyer M."/>
            <person name="Peck A.M."/>
            <person name="Derge J.G."/>
            <person name="Lipman D."/>
            <person name="Collins F.S."/>
            <person name="Jang W."/>
            <person name="Sherry S."/>
            <person name="Feolo M."/>
            <person name="Misquitta L."/>
            <person name="Lee E."/>
            <person name="Rotmistrovsky K."/>
            <person name="Greenhut S.F."/>
            <person name="Schaefer C.F."/>
            <person name="Buetow K."/>
            <person name="Bonner T.I."/>
            <person name="Haussler D."/>
            <person name="Kent J."/>
            <person name="Kiekhaus M."/>
            <person name="Furey T."/>
            <person name="Brent M."/>
            <person name="Prange C."/>
            <person name="Schreiber K."/>
            <person name="Shapiro N."/>
            <person name="Bhat N.K."/>
            <person name="Hopkins R.F."/>
            <person name="Hsie F."/>
            <person name="Driscoll T."/>
            <person name="Soares M.B."/>
            <person name="Casavant T.L."/>
            <person name="Scheetz T.E."/>
            <person name="Brown-stein M.J."/>
            <person name="Usdin T.B."/>
            <person name="Toshiyuki S."/>
            <person name="Carninci P."/>
            <person name="Piao Y."/>
            <person name="Dudekula D.B."/>
            <person name="Ko M.S."/>
            <person name="Kawakami K."/>
            <person name="Suzuki Y."/>
            <person name="Sugano S."/>
            <person name="Gruber C.E."/>
            <person name="Smith M.R."/>
            <person name="Simmons B."/>
            <person name="Moore T."/>
            <person name="Waterman R."/>
            <person name="Johnson S.L."/>
            <person name="Ruan Y."/>
            <person name="Wei C.L."/>
            <person name="Mathavan S."/>
            <person name="Gunaratne P.H."/>
            <person name="Wu J."/>
            <person name="Garcia A.M."/>
            <person name="Hulyk S.W."/>
            <person name="Fuh E."/>
            <person name="Yuan Y."/>
            <person name="Sneed A."/>
            <person name="Kowis C."/>
            <person name="Hodgson A."/>
            <person name="Muzny D.M."/>
            <person name="McPherson J."/>
            <person name="Gibbs R.A."/>
            <person name="Fahey J."/>
            <person name="Helton E."/>
            <person name="Ketteman M."/>
            <person name="Madan A."/>
            <person name="Rodrigues S."/>
            <person name="Sanchez A."/>
            <person name="Whiting M."/>
            <person name="Madari A."/>
            <person name="Young A.C."/>
            <person name="Wetherby K.D."/>
            <person name="Granite S.J."/>
            <person name="Kwong P.N."/>
            <person name="Brinkley C.P."/>
            <person name="Pearson R.L."/>
            <person name="Bouffard G.G."/>
            <person name="Blakesly R.W."/>
            <person name="Green E.D."/>
            <person name="Dickson M.C."/>
            <person name="Rodriguez A.C."/>
            <person name="Grimwood J."/>
            <person name="Schmutz J."/>
            <person name="Myers R.M."/>
            <person name="Butterfield Y.S."/>
            <person name="Griffith M."/>
            <person name="Griffith O.L."/>
            <person name="Krzywinski M.I."/>
            <person name="Liao N."/>
            <person name="Morin R."/>
            <person name="Morrin R."/>
            <person name="Palmquist D."/>
            <person name="Petrescu A.S."/>
            <person name="Skalska U."/>
            <person name="Smailus D.E."/>
            <person name="Stott J.M."/>
            <person name="Schnerch A."/>
            <person name="Schein J.E."/>
            <person name="Jones S.J."/>
            <person name="Holt R.A."/>
            <person name="Baross A."/>
            <person name="Marra M.A."/>
            <person name="Clifton S."/>
            <person name="Makowski K.A."/>
            <person name="Bosak S."/>
            <person name="Malek J."/>
        </authorList>
    </citation>
    <scope>NUCLEOTIDE SEQUENCE [LARGE SCALE MRNA]</scope>
    <source>
        <tissue evidence="3">Liver</tissue>
    </source>
</reference>
<evidence type="ECO:0007829" key="8">
    <source>
        <dbReference type="PeptideAtlas" id="Q6I7R1"/>
    </source>
</evidence>
<dbReference type="EMBL" id="AB108671">
    <property type="protein sequence ID" value="BAD23896.1"/>
    <property type="molecule type" value="mRNA"/>
</dbReference>
<reference evidence="4" key="2">
    <citation type="journal article" date="2004" name="Kidney Int.">
        <title>Gene expression variance based on random sequencing in rat remnant kidney.</title>
        <authorList>
            <person name="Horiba N."/>
            <person name="Masuda S."/>
            <person name="Takeuchi A."/>
            <person name="Saito H."/>
            <person name="Okuda M."/>
            <person name="Inui K."/>
        </authorList>
    </citation>
    <scope>NUCLEOTIDE SEQUENCE</scope>
    <source>
        <strain evidence="4">Wistar</strain>
        <tissue evidence="4">Kidney</tissue>
    </source>
</reference>
<dbReference type="Ensembl" id="ENSRNOT00000034289.4">
    <property type="protein sequence ID" value="ENSRNOP00000036519.2"/>
    <property type="gene ID" value="ENSRNOG00000025648.5"/>
</dbReference>
<dbReference type="Bgee" id="ENSRNOG00000025648">
    <property type="expression patterns" value="Expressed in adult mammalian kidney and 15 other cell types or tissues"/>
</dbReference>
<dbReference type="UCSC" id="RGD:1308036">
    <property type="organism name" value="rat"/>
</dbReference>
<dbReference type="RefSeq" id="NP_001013116.1">
    <property type="nucleotide sequence ID" value="NM_001013098.1"/>
</dbReference>
<dbReference type="PaxDb" id="10116-ENSRNOP00000036519"/>
<dbReference type="CTD" id="299131"/>
<name>Q6I7R1_RAT</name>
<evidence type="ECO:0000313" key="6">
    <source>
        <dbReference type="Proteomes" id="UP000002494"/>
    </source>
</evidence>
<organism evidence="4">
    <name type="scientific">Rattus norvegicus</name>
    <name type="common">Rat</name>
    <dbReference type="NCBI Taxonomy" id="10116"/>
    <lineage>
        <taxon>Eukaryota</taxon>
        <taxon>Metazoa</taxon>
        <taxon>Chordata</taxon>
        <taxon>Craniata</taxon>
        <taxon>Vertebrata</taxon>
        <taxon>Euteleostomi</taxon>
        <taxon>Mammalia</taxon>
        <taxon>Eutheria</taxon>
        <taxon>Euarchontoglires</taxon>
        <taxon>Glires</taxon>
        <taxon>Rodentia</taxon>
        <taxon>Myomorpha</taxon>
        <taxon>Muroidea</taxon>
        <taxon>Muridae</taxon>
        <taxon>Murinae</taxon>
        <taxon>Rattus</taxon>
    </lineage>
</organism>
<evidence type="ECO:0000313" key="5">
    <source>
        <dbReference type="Ensembl" id="ENSRNOP00000036519.2"/>
    </source>
</evidence>
<dbReference type="OMA" id="WISTHPV"/>
<dbReference type="eggNOG" id="KOG1205">
    <property type="taxonomic scope" value="Eukaryota"/>
</dbReference>
<dbReference type="AGR" id="RGD:1308036"/>
<protein>
    <submittedName>
        <fullName evidence="3 5">Dehydrogenase/reductase (SDR family) member 7</fullName>
    </submittedName>
    <submittedName>
        <fullName evidence="4">Down-regulated in nephrectomized rat kidney #3</fullName>
    </submittedName>
</protein>
<keyword evidence="8" id="KW-1267">Proteomics identification</keyword>
<dbReference type="Pfam" id="PF00106">
    <property type="entry name" value="adh_short"/>
    <property type="match status" value="1"/>
</dbReference>
<dbReference type="AlphaFoldDB" id="Q6I7R1"/>
<dbReference type="SUPFAM" id="SSF51735">
    <property type="entry name" value="NAD(P)-binding Rossmann-fold domains"/>
    <property type="match status" value="1"/>
</dbReference>
<comment type="similarity">
    <text evidence="2">Belongs to the short-chain dehydrogenases/reductases (SDR) family.</text>
</comment>
<dbReference type="Gene3D" id="3.40.50.720">
    <property type="entry name" value="NAD(P)-binding Rossmann-like Domain"/>
    <property type="match status" value="1"/>
</dbReference>
<dbReference type="RGD" id="1308036">
    <property type="gene designation" value="Dhrs7l1"/>
</dbReference>
<dbReference type="InterPro" id="IPR002347">
    <property type="entry name" value="SDR_fam"/>
</dbReference>
<dbReference type="PANTHER" id="PTHR44269">
    <property type="entry name" value="DEHYDROGENASE/REDUCTASE SDR FAMILY MEMBER 7-RELATED"/>
    <property type="match status" value="1"/>
</dbReference>
<dbReference type="Proteomes" id="UP000002494">
    <property type="component" value="Chromosome 6"/>
</dbReference>
<evidence type="ECO:0000313" key="7">
    <source>
        <dbReference type="RGD" id="1308036"/>
    </source>
</evidence>
<proteinExistence type="evidence at protein level"/>
<reference evidence="5 6" key="3">
    <citation type="journal article" date="2004" name="Nature">
        <title>Genome sequence of the Brown Norway rat yields insights into mammalian evolution.</title>
        <authorList>
            <consortium name="Rat Genome Sequencing Project Consortium"/>
            <person name="Gibbs R.A."/>
            <person name="Weinstock G.M."/>
            <person name="Metzker M.L."/>
            <person name="Muzny D.M."/>
            <person name="Sodergren E.J."/>
            <person name="Scherer S."/>
            <person name="Scott G."/>
            <person name="Steffen D."/>
            <person name="Worley K.C."/>
            <person name="Burch P.E."/>
            <person name="Okwuonu G."/>
            <person name="Hines S."/>
            <person name="Lewis L."/>
            <person name="Deramo C."/>
            <person name="Delgado O."/>
            <person name="Dugan-Rocha S."/>
            <person name="Miner G."/>
            <person name="Morgan M."/>
            <person name="Hawes A."/>
            <person name="Gill R."/>
            <person name="Holt R.A."/>
            <person name="Adams M.D."/>
            <person name="Amanatides P.G."/>
            <person name="Baden-Tillson H."/>
            <person name="Barnstead M."/>
            <person name="Chin S."/>
            <person name="Evans C.A."/>
            <person name="Ferriera S."/>
            <person name="Fosler C."/>
            <person name="Glodek A."/>
            <person name="Gu Z."/>
            <person name="Jennings D."/>
            <person name="Kraft C.L."/>
            <person name="Nguyen T."/>
            <person name="Pfannkoch C.M."/>
            <person name="Sitter C."/>
            <person name="Sutton G.G."/>
            <person name="Venter J.C."/>
            <person name="Woodage T."/>
            <person name="Smith D."/>
            <person name="Lee H.-M."/>
            <person name="Gustafson E."/>
            <person name="Cahill P."/>
            <person name="Kana A."/>
            <person name="Doucette-Stamm L."/>
            <person name="Weinstock K."/>
            <person name="Fechtel K."/>
            <person name="Weiss R.B."/>
            <person name="Dunn D.M."/>
            <person name="Green E.D."/>
            <person name="Blakesley R.W."/>
            <person name="Bouffard G.G."/>
            <person name="De Jong P.J."/>
            <person name="Osoegawa K."/>
            <person name="Zhu B."/>
            <person name="Marra M."/>
            <person name="Schein J."/>
            <person name="Bosdet I."/>
            <person name="Fjell C."/>
            <person name="Jones S."/>
            <person name="Krzywinski M."/>
            <person name="Mathewson C."/>
            <person name="Siddiqui A."/>
            <person name="Wye N."/>
            <person name="McPherson J."/>
            <person name="Zhao S."/>
            <person name="Fraser C.M."/>
            <person name="Shetty J."/>
            <person name="Shatsman S."/>
            <person name="Geer K."/>
            <person name="Chen Y."/>
            <person name="Abramzon S."/>
            <person name="Nierman W.C."/>
            <person name="Havlak P.H."/>
            <person name="Chen R."/>
            <person name="Durbin K.J."/>
            <person name="Egan A."/>
            <person name="Ren Y."/>
            <person name="Song X.-Z."/>
            <person name="Li B."/>
            <person name="Liu Y."/>
            <person name="Qin X."/>
            <person name="Cawley S."/>
            <person name="Cooney A.J."/>
            <person name="D'Souza L.M."/>
            <person name="Martin K."/>
            <person name="Wu J.Q."/>
            <person name="Gonzalez-Garay M.L."/>
            <person name="Jackson A.R."/>
            <person name="Kalafus K.J."/>
            <person name="McLeod M.P."/>
            <person name="Milosavljevic A."/>
            <person name="Virk D."/>
            <person name="Volkov A."/>
            <person name="Wheeler D.A."/>
            <person name="Zhang Z."/>
            <person name="Bailey J.A."/>
            <person name="Eichler E.E."/>
            <person name="Tuzun E."/>
            <person name="Birney E."/>
            <person name="Mongin E."/>
            <person name="Ureta-Vidal A."/>
            <person name="Woodwark C."/>
            <person name="Zdobnov E."/>
            <person name="Bork P."/>
            <person name="Suyama M."/>
            <person name="Torrents D."/>
            <person name="Alexandersson M."/>
            <person name="Trask B.J."/>
            <person name="Young J.M."/>
            <person name="Huang H."/>
            <person name="Wang H."/>
            <person name="Xing H."/>
            <person name="Daniels S."/>
            <person name="Gietzen D."/>
            <person name="Schmidt J."/>
            <person name="Stevens K."/>
            <person name="Vitt U."/>
            <person name="Wingrove J."/>
            <person name="Camara F."/>
            <person name="Mar Alba M."/>
            <person name="Abril J.F."/>
            <person name="Guigo R."/>
            <person name="Smit A."/>
            <person name="Dubchak I."/>
            <person name="Rubin E.M."/>
            <person name="Couronne O."/>
            <person name="Poliakov A."/>
            <person name="Huebner N."/>
            <person name="Ganten D."/>
            <person name="Goesele C."/>
            <person name="Hummel O."/>
            <person name="Kreitler T."/>
            <person name="Lee Y.-A."/>
            <person name="Monti J."/>
            <person name="Schulz H."/>
            <person name="Zimdahl H."/>
            <person name="Himmelbauer H."/>
            <person name="Lehrach H."/>
            <person name="Jacob H.J."/>
            <person name="Bromberg S."/>
            <person name="Gullings-Handley J."/>
            <person name="Jensen-Seaman M.I."/>
            <person name="Kwitek A.E."/>
            <person name="Lazar J."/>
            <person name="Pasko D."/>
            <person name="Tonellato P.J."/>
            <person name="Twigger S."/>
            <person name="Ponting C.P."/>
            <person name="Duarte J.M."/>
            <person name="Rice S."/>
            <person name="Goodstadt L."/>
            <person name="Beatson S.A."/>
            <person name="Emes R.D."/>
            <person name="Winter E.E."/>
            <person name="Webber C."/>
            <person name="Brandt P."/>
            <person name="Nyakatura G."/>
            <person name="Adetobi M."/>
            <person name="Chiaromonte F."/>
            <person name="Elnitski L."/>
            <person name="Eswara P."/>
            <person name="Hardison R.C."/>
            <person name="Hou M."/>
            <person name="Kolbe D."/>
            <person name="Makova K."/>
            <person name="Miller W."/>
            <person name="Nekrutenko A."/>
            <person name="Riemer C."/>
            <person name="Schwartz S."/>
            <person name="Taylor J."/>
            <person name="Yang S."/>
            <person name="Zhang Y."/>
            <person name="Lindpaintner K."/>
            <person name="Andrews T.D."/>
            <person name="Caccamo M."/>
            <person name="Clamp M."/>
            <person name="Clarke L."/>
            <person name="Curwen V."/>
            <person name="Durbin R.M."/>
            <person name="Eyras E."/>
            <person name="Searle S.M."/>
            <person name="Cooper G.M."/>
            <person name="Batzoglou S."/>
            <person name="Brudno M."/>
            <person name="Sidow A."/>
            <person name="Stone E.A."/>
            <person name="Payseur B.A."/>
            <person name="Bourque G."/>
            <person name="Lopez-Otin C."/>
            <person name="Puente X.S."/>
            <person name="Chakrabarti K."/>
            <person name="Chatterji S."/>
            <person name="Dewey C."/>
            <person name="Pachter L."/>
            <person name="Bray N."/>
            <person name="Yap V.B."/>
            <person name="Caspi A."/>
            <person name="Tesler G."/>
            <person name="Pevzner P.A."/>
            <person name="Haussler D."/>
            <person name="Roskin K.M."/>
            <person name="Baertsch R."/>
            <person name="Clawson H."/>
            <person name="Furey T.S."/>
            <person name="Hinrichs A.S."/>
            <person name="Karolchik D."/>
            <person name="Kent W.J."/>
            <person name="Rosenbloom K.R."/>
            <person name="Trumbower H."/>
            <person name="Weirauch M."/>
            <person name="Cooper D.N."/>
            <person name="Stenson P.D."/>
            <person name="Ma B."/>
            <person name="Brent M."/>
            <person name="Arumugam M."/>
            <person name="Shteynberg D."/>
            <person name="Copley R.R."/>
            <person name="Taylor M.S."/>
            <person name="Riethman H."/>
            <person name="Mudunuri U."/>
            <person name="Peterson J."/>
            <person name="Guyer M."/>
            <person name="Felsenfeld A."/>
            <person name="Old S."/>
            <person name="Mockrin S."/>
            <person name="Collins F.S."/>
        </authorList>
    </citation>
    <scope>NUCLEOTIDE SEQUENCE [LARGE SCALE GENOMIC DNA]</scope>
    <source>
        <strain evidence="5 6">Brown Norway</strain>
    </source>
</reference>
<keyword evidence="6" id="KW-1185">Reference proteome</keyword>
<keyword evidence="1" id="KW-0560">Oxidoreductase</keyword>
<gene>
    <name evidence="5 7" type="primary">Dhrs7l1</name>
    <name evidence="3" type="synonym">Dhrs7</name>
    <name evidence="4" type="synonym">DR-NR#3</name>
</gene>
<dbReference type="PROSITE" id="PS00061">
    <property type="entry name" value="ADH_SHORT"/>
    <property type="match status" value="1"/>
</dbReference>
<dbReference type="CDD" id="cd05332">
    <property type="entry name" value="11beta-HSD1_like_SDR_c"/>
    <property type="match status" value="1"/>
</dbReference>
<dbReference type="PRINTS" id="PR00081">
    <property type="entry name" value="GDHRDH"/>
</dbReference>
<dbReference type="InterPro" id="IPR036291">
    <property type="entry name" value="NAD(P)-bd_dom_sf"/>
</dbReference>
<dbReference type="PRINTS" id="PR00080">
    <property type="entry name" value="SDRFAMILY"/>
</dbReference>
<dbReference type="PANTHER" id="PTHR44269:SF4">
    <property type="entry name" value="GENE 4756-RELATED"/>
    <property type="match status" value="1"/>
</dbReference>
<dbReference type="EMBL" id="BC104713">
    <property type="protein sequence ID" value="AAI04714.1"/>
    <property type="molecule type" value="mRNA"/>
</dbReference>